<gene>
    <name evidence="1" type="ordered locus">RUM_10690</name>
</gene>
<dbReference type="KEGG" id="rch:RUM_10690"/>
<dbReference type="AlphaFoldDB" id="D4LC78"/>
<dbReference type="EMBL" id="FP929052">
    <property type="protein sequence ID" value="CBL17223.1"/>
    <property type="molecule type" value="Genomic_DNA"/>
</dbReference>
<dbReference type="Proteomes" id="UP000007054">
    <property type="component" value="Chromosome"/>
</dbReference>
<evidence type="ECO:0000313" key="2">
    <source>
        <dbReference type="Proteomes" id="UP000007054"/>
    </source>
</evidence>
<name>D4LC78_RUMC1</name>
<dbReference type="PATRIC" id="fig|213810.4.peg.968"/>
<protein>
    <submittedName>
        <fullName evidence="1">Uncharacterized protein</fullName>
    </submittedName>
</protein>
<reference evidence="1" key="1">
    <citation type="submission" date="2010-03" db="EMBL/GenBank/DDBJ databases">
        <title>The genome sequence of Ruminococcus sp. 18P13.</title>
        <authorList>
            <consortium name="metaHIT consortium -- http://www.metahit.eu/"/>
            <person name="Pajon A."/>
            <person name="Turner K."/>
            <person name="Parkhill J."/>
            <person name="Bernalier A."/>
        </authorList>
    </citation>
    <scope>NUCLEOTIDE SEQUENCE [LARGE SCALE GENOMIC DNA]</scope>
    <source>
        <strain evidence="1">Type strain: 18P13</strain>
    </source>
</reference>
<proteinExistence type="predicted"/>
<sequence length="104" mass="11725">MVVNAKKSLEEKAAAIFHEIGHLLCGHLPQDEELKKINWLKLSIPEHDIANLSLAQKEYEAETACMLIMNGLGYEYDRSEYLDDYLVDGRPPEYDLGMSIAAAD</sequence>
<organism evidence="1 2">
    <name type="scientific">Ruminococcus champanellensis (strain DSM 18848 / JCM 17042 / KCTC 15320 / 18P13)</name>
    <dbReference type="NCBI Taxonomy" id="213810"/>
    <lineage>
        <taxon>Bacteria</taxon>
        <taxon>Bacillati</taxon>
        <taxon>Bacillota</taxon>
        <taxon>Clostridia</taxon>
        <taxon>Eubacteriales</taxon>
        <taxon>Oscillospiraceae</taxon>
        <taxon>Ruminococcus</taxon>
    </lineage>
</organism>
<reference evidence="1" key="2">
    <citation type="submission" date="2010-03" db="EMBL/GenBank/DDBJ databases">
        <authorList>
            <person name="Pajon A."/>
        </authorList>
    </citation>
    <scope>NUCLEOTIDE SEQUENCE</scope>
    <source>
        <strain evidence="1">Type strain: 18P13</strain>
    </source>
</reference>
<keyword evidence="2" id="KW-1185">Reference proteome</keyword>
<dbReference type="OrthoDB" id="9803716at2"/>
<evidence type="ECO:0000313" key="1">
    <source>
        <dbReference type="EMBL" id="CBL17223.1"/>
    </source>
</evidence>
<dbReference type="BioCyc" id="RCHA213810:RUM_RS05130-MONOMER"/>
<dbReference type="HOGENOM" id="CLU_2248148_0_0_9"/>
<accession>D4LC78</accession>